<evidence type="ECO:0000256" key="3">
    <source>
        <dbReference type="ARBA" id="ARBA00022448"/>
    </source>
</evidence>
<reference evidence="13" key="1">
    <citation type="journal article" date="2013" name="Appl. Environ. Microbiol.">
        <title>RubisCO Gene Clusters Found in a Metagenome Microarray from Acid Mine Drainage.</title>
        <authorList>
            <person name="Guo X."/>
            <person name="Yin H."/>
            <person name="Cong J."/>
            <person name="Dai Z."/>
            <person name="Liang Y."/>
            <person name="Liu X."/>
        </authorList>
    </citation>
    <scope>NUCLEOTIDE SEQUENCE</scope>
</reference>
<dbReference type="SUPFAM" id="SSF74653">
    <property type="entry name" value="TolA/TonB C-terminal domain"/>
    <property type="match status" value="1"/>
</dbReference>
<dbReference type="AlphaFoldDB" id="M1GP82"/>
<evidence type="ECO:0000256" key="6">
    <source>
        <dbReference type="ARBA" id="ARBA00022692"/>
    </source>
</evidence>
<evidence type="ECO:0000256" key="9">
    <source>
        <dbReference type="ARBA" id="ARBA00023136"/>
    </source>
</evidence>
<feature type="domain" description="TonB C-terminal" evidence="12">
    <location>
        <begin position="159"/>
        <end position="254"/>
    </location>
</feature>
<dbReference type="NCBIfam" id="TIGR01352">
    <property type="entry name" value="tonB_Cterm"/>
    <property type="match status" value="1"/>
</dbReference>
<keyword evidence="9 11" id="KW-0472">Membrane</keyword>
<dbReference type="PANTHER" id="PTHR33446:SF2">
    <property type="entry name" value="PROTEIN TONB"/>
    <property type="match status" value="1"/>
</dbReference>
<dbReference type="PANTHER" id="PTHR33446">
    <property type="entry name" value="PROTEIN TONB-RELATED"/>
    <property type="match status" value="1"/>
</dbReference>
<evidence type="ECO:0000256" key="2">
    <source>
        <dbReference type="ARBA" id="ARBA00006555"/>
    </source>
</evidence>
<dbReference type="InterPro" id="IPR006260">
    <property type="entry name" value="TonB/TolA_C"/>
</dbReference>
<name>M1GP82_9ZZZZ</name>
<evidence type="ECO:0000256" key="4">
    <source>
        <dbReference type="ARBA" id="ARBA00022475"/>
    </source>
</evidence>
<evidence type="ECO:0000256" key="8">
    <source>
        <dbReference type="ARBA" id="ARBA00022989"/>
    </source>
</evidence>
<evidence type="ECO:0000256" key="1">
    <source>
        <dbReference type="ARBA" id="ARBA00004383"/>
    </source>
</evidence>
<keyword evidence="4" id="KW-1003">Cell membrane</keyword>
<comment type="subcellular location">
    <subcellularLocation>
        <location evidence="1">Cell inner membrane</location>
        <topology evidence="1">Single-pass membrane protein</topology>
        <orientation evidence="1">Periplasmic side</orientation>
    </subcellularLocation>
</comment>
<dbReference type="InterPro" id="IPR037682">
    <property type="entry name" value="TonB_C"/>
</dbReference>
<evidence type="ECO:0000256" key="5">
    <source>
        <dbReference type="ARBA" id="ARBA00022519"/>
    </source>
</evidence>
<evidence type="ECO:0000313" key="13">
    <source>
        <dbReference type="EMBL" id="AGE14059.1"/>
    </source>
</evidence>
<keyword evidence="5" id="KW-0997">Cell inner membrane</keyword>
<evidence type="ECO:0000256" key="7">
    <source>
        <dbReference type="ARBA" id="ARBA00022927"/>
    </source>
</evidence>
<sequence>MSATLALHSAADSDPGDRSRWGISVLSAAAIEGGLLLALAWVALHPDQPPPPPPPMAIQLVAPQPVPAPPQPQVKTPPPPPKPVPVHRVQHVHVPMHHSEVAHVVHRQPPPPPKPQVVPHPTPVKPVAAPAHAAPVARVAPRTAPLAPAVIRMSDLPPSFIGAVRDAVQGAAQYPAAAALETAAGTAHVEFLFRDGKVSAAHIVQSTGNGFLDQAAVQAVLRAHYPSTPANFAGKVLDFTVDVIFTEPQSNLDE</sequence>
<dbReference type="PROSITE" id="PS52015">
    <property type="entry name" value="TONB_CTD"/>
    <property type="match status" value="1"/>
</dbReference>
<feature type="region of interest" description="Disordered" evidence="10">
    <location>
        <begin position="50"/>
        <end position="84"/>
    </location>
</feature>
<proteinExistence type="inferred from homology"/>
<feature type="compositionally biased region" description="Pro residues" evidence="10">
    <location>
        <begin position="64"/>
        <end position="84"/>
    </location>
</feature>
<keyword evidence="3" id="KW-0813">Transport</keyword>
<evidence type="ECO:0000259" key="12">
    <source>
        <dbReference type="PROSITE" id="PS52015"/>
    </source>
</evidence>
<comment type="similarity">
    <text evidence="2">Belongs to the TonB family.</text>
</comment>
<accession>M1GP82</accession>
<dbReference type="GO" id="GO:0031992">
    <property type="term" value="F:energy transducer activity"/>
    <property type="evidence" value="ECO:0007669"/>
    <property type="project" value="TreeGrafter"/>
</dbReference>
<dbReference type="GO" id="GO:0055085">
    <property type="term" value="P:transmembrane transport"/>
    <property type="evidence" value="ECO:0007669"/>
    <property type="project" value="InterPro"/>
</dbReference>
<feature type="transmembrane region" description="Helical" evidence="11">
    <location>
        <begin position="21"/>
        <end position="44"/>
    </location>
</feature>
<dbReference type="EMBL" id="JQ815894">
    <property type="protein sequence ID" value="AGE14059.1"/>
    <property type="molecule type" value="Genomic_DNA"/>
</dbReference>
<dbReference type="Pfam" id="PF03544">
    <property type="entry name" value="TonB_C"/>
    <property type="match status" value="1"/>
</dbReference>
<protein>
    <submittedName>
        <fullName evidence="13">TonB family protein</fullName>
    </submittedName>
</protein>
<dbReference type="InterPro" id="IPR051045">
    <property type="entry name" value="TonB-dependent_transducer"/>
</dbReference>
<keyword evidence="8 11" id="KW-1133">Transmembrane helix</keyword>
<keyword evidence="6 11" id="KW-0812">Transmembrane</keyword>
<evidence type="ECO:0000256" key="11">
    <source>
        <dbReference type="SAM" id="Phobius"/>
    </source>
</evidence>
<organism evidence="13">
    <name type="scientific">uncultured prokaryote</name>
    <dbReference type="NCBI Taxonomy" id="198431"/>
    <lineage>
        <taxon>unclassified sequences</taxon>
        <taxon>environmental samples</taxon>
    </lineage>
</organism>
<dbReference type="GO" id="GO:0098797">
    <property type="term" value="C:plasma membrane protein complex"/>
    <property type="evidence" value="ECO:0007669"/>
    <property type="project" value="TreeGrafter"/>
</dbReference>
<evidence type="ECO:0000256" key="10">
    <source>
        <dbReference type="SAM" id="MobiDB-lite"/>
    </source>
</evidence>
<dbReference type="Gene3D" id="3.30.1150.10">
    <property type="match status" value="1"/>
</dbReference>
<keyword evidence="7" id="KW-0653">Protein transport</keyword>
<dbReference type="GO" id="GO:0015031">
    <property type="term" value="P:protein transport"/>
    <property type="evidence" value="ECO:0007669"/>
    <property type="project" value="UniProtKB-KW"/>
</dbReference>